<feature type="transmembrane region" description="Helical" evidence="12">
    <location>
        <begin position="86"/>
        <end position="103"/>
    </location>
</feature>
<dbReference type="NCBIfam" id="TIGR02228">
    <property type="entry name" value="sigpep_I_arch"/>
    <property type="match status" value="1"/>
</dbReference>
<evidence type="ECO:0000256" key="1">
    <source>
        <dbReference type="ARBA" id="ARBA00004648"/>
    </source>
</evidence>
<evidence type="ECO:0000256" key="2">
    <source>
        <dbReference type="ARBA" id="ARBA00022670"/>
    </source>
</evidence>
<keyword evidence="2" id="KW-0645">Protease</keyword>
<feature type="compositionally biased region" description="Basic and acidic residues" evidence="11">
    <location>
        <begin position="286"/>
        <end position="295"/>
    </location>
</feature>
<evidence type="ECO:0000313" key="14">
    <source>
        <dbReference type="EMBL" id="KXB05517.1"/>
    </source>
</evidence>
<evidence type="ECO:0000256" key="5">
    <source>
        <dbReference type="ARBA" id="ARBA00022824"/>
    </source>
</evidence>
<dbReference type="PROSITE" id="PS00501">
    <property type="entry name" value="SPASE_I_1"/>
    <property type="match status" value="1"/>
</dbReference>
<keyword evidence="4" id="KW-0378">Hydrolase</keyword>
<evidence type="ECO:0000256" key="7">
    <source>
        <dbReference type="ARBA" id="ARBA00022989"/>
    </source>
</evidence>
<dbReference type="InterPro" id="IPR019533">
    <property type="entry name" value="Peptidase_S26"/>
</dbReference>
<dbReference type="PANTHER" id="PTHR10806:SF6">
    <property type="entry name" value="SIGNAL PEPTIDASE COMPLEX CATALYTIC SUBUNIT SEC11"/>
    <property type="match status" value="1"/>
</dbReference>
<accession>A0A133VGF8</accession>
<feature type="domain" description="Peptidase S26" evidence="13">
    <location>
        <begin position="88"/>
        <end position="176"/>
    </location>
</feature>
<dbReference type="GO" id="GO:0016020">
    <property type="term" value="C:membrane"/>
    <property type="evidence" value="ECO:0007669"/>
    <property type="project" value="InterPro"/>
</dbReference>
<dbReference type="CDD" id="cd06530">
    <property type="entry name" value="S26_SPase_I"/>
    <property type="match status" value="1"/>
</dbReference>
<dbReference type="Gene3D" id="2.10.109.10">
    <property type="entry name" value="Umud Fragment, subunit A"/>
    <property type="match status" value="1"/>
</dbReference>
<evidence type="ECO:0000256" key="12">
    <source>
        <dbReference type="SAM" id="Phobius"/>
    </source>
</evidence>
<protein>
    <recommendedName>
        <fullName evidence="9">Signal peptidase I</fullName>
    </recommendedName>
</protein>
<comment type="function">
    <text evidence="10">Catalytic component of the signal peptidase complex (SPC) which catalyzes the cleavage of N-terminal signal sequences from nascent proteins as they are translocated into the lumen of the endoplasmic reticulum. Specifically cleaves N-terminal signal peptides that contain a hydrophobic alpha-helix (h-region) shorter than 18-20 amino acids.</text>
</comment>
<dbReference type="EMBL" id="LHYE01000091">
    <property type="protein sequence ID" value="KXB05517.1"/>
    <property type="molecule type" value="Genomic_DNA"/>
</dbReference>
<dbReference type="InterPro" id="IPR019756">
    <property type="entry name" value="Pept_S26A_signal_pept_1_Ser-AS"/>
</dbReference>
<evidence type="ECO:0000256" key="3">
    <source>
        <dbReference type="ARBA" id="ARBA00022692"/>
    </source>
</evidence>
<keyword evidence="5" id="KW-0256">Endoplasmic reticulum</keyword>
<evidence type="ECO:0000256" key="8">
    <source>
        <dbReference type="ARBA" id="ARBA00023136"/>
    </source>
</evidence>
<dbReference type="PANTHER" id="PTHR10806">
    <property type="entry name" value="SIGNAL PEPTIDASE COMPLEX CATALYTIC SUBUNIT SEC11"/>
    <property type="match status" value="1"/>
</dbReference>
<keyword evidence="8 12" id="KW-0472">Membrane</keyword>
<feature type="non-terminal residue" evidence="14">
    <location>
        <position position="1"/>
    </location>
</feature>
<dbReference type="GO" id="GO:0006465">
    <property type="term" value="P:signal peptide processing"/>
    <property type="evidence" value="ECO:0007669"/>
    <property type="project" value="InterPro"/>
</dbReference>
<feature type="transmembrane region" description="Helical" evidence="12">
    <location>
        <begin position="201"/>
        <end position="228"/>
    </location>
</feature>
<keyword evidence="15" id="KW-1185">Reference proteome</keyword>
<evidence type="ECO:0000256" key="4">
    <source>
        <dbReference type="ARBA" id="ARBA00022801"/>
    </source>
</evidence>
<organism evidence="14 15">
    <name type="scientific">candidate division MSBL1 archaeon SCGC-AAA382A20</name>
    <dbReference type="NCBI Taxonomy" id="1698280"/>
    <lineage>
        <taxon>Archaea</taxon>
        <taxon>Methanobacteriati</taxon>
        <taxon>Methanobacteriota</taxon>
        <taxon>candidate division MSBL1</taxon>
    </lineage>
</organism>
<dbReference type="Proteomes" id="UP000070263">
    <property type="component" value="Unassembled WGS sequence"/>
</dbReference>
<name>A0A133VGF8_9EURY</name>
<evidence type="ECO:0000256" key="9">
    <source>
        <dbReference type="ARBA" id="ARBA00033305"/>
    </source>
</evidence>
<feature type="region of interest" description="Disordered" evidence="11">
    <location>
        <begin position="280"/>
        <end position="299"/>
    </location>
</feature>
<keyword evidence="7 12" id="KW-1133">Transmembrane helix</keyword>
<evidence type="ECO:0000256" key="11">
    <source>
        <dbReference type="SAM" id="MobiDB-lite"/>
    </source>
</evidence>
<dbReference type="SUPFAM" id="SSF51306">
    <property type="entry name" value="LexA/Signal peptidase"/>
    <property type="match status" value="1"/>
</dbReference>
<reference evidence="14 15" key="1">
    <citation type="journal article" date="2016" name="Sci. Rep.">
        <title>Metabolic traits of an uncultured archaeal lineage -MSBL1- from brine pools of the Red Sea.</title>
        <authorList>
            <person name="Mwirichia R."/>
            <person name="Alam I."/>
            <person name="Rashid M."/>
            <person name="Vinu M."/>
            <person name="Ba-Alawi W."/>
            <person name="Anthony Kamau A."/>
            <person name="Kamanda Ngugi D."/>
            <person name="Goker M."/>
            <person name="Klenk H.P."/>
            <person name="Bajic V."/>
            <person name="Stingl U."/>
        </authorList>
    </citation>
    <scope>NUCLEOTIDE SEQUENCE [LARGE SCALE GENOMIC DNA]</scope>
    <source>
        <strain evidence="14">SCGC-AAA382A20</strain>
    </source>
</reference>
<evidence type="ECO:0000256" key="10">
    <source>
        <dbReference type="ARBA" id="ARBA00045533"/>
    </source>
</evidence>
<sequence length="317" mass="36086">RFDSDSERIKVGLKLPKQEDGEDWIWYRFSASPNENVKELLEEERIRLGSPVFGSKGESKYYLEFPVVEVEREEVEGKGWGFVEKLALIGVVVLLTGLFTYFSPATPLTAVTSQSMEPTLNRGDLIITRPNPGDIQAGDIIIVEVPEAYQRKYNYPSRFVHRVKDIDGNYIETAGDKSGEDPFKSRFQDVVGKYTGLKIPYLGFVVILLQSIYGVAYITIVMSGWVLYDRLPSWLEEKEKRERRVNEALEKTAKVHDSLKSLSNSINIYARHLRSHTSAVQNLSKSSEKTQEATEKLAQTSQKLDSILNKLDEKLEK</sequence>
<evidence type="ECO:0000313" key="15">
    <source>
        <dbReference type="Proteomes" id="UP000070263"/>
    </source>
</evidence>
<keyword evidence="3 12" id="KW-0812">Transmembrane</keyword>
<dbReference type="InterPro" id="IPR001733">
    <property type="entry name" value="Peptidase_S26B"/>
</dbReference>
<gene>
    <name evidence="14" type="ORF">AKJ51_04975</name>
</gene>
<keyword evidence="6" id="KW-0735">Signal-anchor</keyword>
<comment type="caution">
    <text evidence="14">The sequence shown here is derived from an EMBL/GenBank/DDBJ whole genome shotgun (WGS) entry which is preliminary data.</text>
</comment>
<dbReference type="Pfam" id="PF10502">
    <property type="entry name" value="Peptidase_S26"/>
    <property type="match status" value="1"/>
</dbReference>
<evidence type="ECO:0000256" key="6">
    <source>
        <dbReference type="ARBA" id="ARBA00022968"/>
    </source>
</evidence>
<proteinExistence type="predicted"/>
<dbReference type="AlphaFoldDB" id="A0A133VGF8"/>
<comment type="subcellular location">
    <subcellularLocation>
        <location evidence="1">Endoplasmic reticulum membrane</location>
        <topology evidence="1">Single-pass type II membrane protein</topology>
    </subcellularLocation>
</comment>
<evidence type="ECO:0000259" key="13">
    <source>
        <dbReference type="Pfam" id="PF10502"/>
    </source>
</evidence>
<dbReference type="GO" id="GO:0004252">
    <property type="term" value="F:serine-type endopeptidase activity"/>
    <property type="evidence" value="ECO:0007669"/>
    <property type="project" value="InterPro"/>
</dbReference>
<dbReference type="InterPro" id="IPR036286">
    <property type="entry name" value="LexA/Signal_pep-like_sf"/>
</dbReference>